<dbReference type="PROSITE" id="PS00027">
    <property type="entry name" value="HOMEOBOX_1"/>
    <property type="match status" value="1"/>
</dbReference>
<reference evidence="7" key="1">
    <citation type="journal article" date="2014" name="PLoS Genet.">
        <title>Differential Responses to Wnt and PCP Disruption Predict Expression and Developmental Function of Conserved and Novel Genes in a Cnidarian.</title>
        <authorList>
            <person name="Lapebie P."/>
            <person name="Ruggiero A."/>
            <person name="Barreau C."/>
            <person name="Chevalier S."/>
            <person name="Chang P."/>
            <person name="Dru P."/>
            <person name="Houliston E."/>
            <person name="Momose T."/>
        </authorList>
    </citation>
    <scope>NUCLEOTIDE SEQUENCE</scope>
</reference>
<dbReference type="Gene3D" id="1.10.10.60">
    <property type="entry name" value="Homeodomain-like"/>
    <property type="match status" value="1"/>
</dbReference>
<name>A0A069DM89_9CNID</name>
<comment type="subcellular location">
    <subcellularLocation>
        <location evidence="4 5">Nucleus</location>
    </subcellularLocation>
</comment>
<dbReference type="PANTHER" id="PTHR24327:SF41">
    <property type="entry name" value="BRAIN-SPECIFIC HOMEOBOX PROTEIN"/>
    <property type="match status" value="1"/>
</dbReference>
<dbReference type="CDD" id="cd00086">
    <property type="entry name" value="homeodomain"/>
    <property type="match status" value="1"/>
</dbReference>
<dbReference type="SMART" id="SM00389">
    <property type="entry name" value="HOX"/>
    <property type="match status" value="1"/>
</dbReference>
<dbReference type="EMBL" id="GBGP01000030">
    <property type="protein sequence ID" value="JAC85153.1"/>
    <property type="molecule type" value="mRNA"/>
</dbReference>
<feature type="domain" description="Homeobox" evidence="6">
    <location>
        <begin position="185"/>
        <end position="245"/>
    </location>
</feature>
<dbReference type="InterPro" id="IPR009057">
    <property type="entry name" value="Homeodomain-like_sf"/>
</dbReference>
<keyword evidence="1 4" id="KW-0238">DNA-binding</keyword>
<evidence type="ECO:0000313" key="7">
    <source>
        <dbReference type="EMBL" id="JAC85153.1"/>
    </source>
</evidence>
<sequence>MRPPSNTFENCVAVPLTFHRYQQPNEDMSLYTTNEEVEAIIHKSSTLHNRKRRKLTPTKKKCVPIWRPYLDENNNTDSTITNAHIINSPPKLKRYYDQSPPSFIFRPVDIPILECTSVTEKHDDYDRRTPELVKMRLSPDCWSRYSFSPSSSSVGSIDDVTVSPKLKHNRNGSLKRNEPYHGCASNPRLKRSKFNEEQLITLNDMFYKKTYLSLQERHDLAAKLQLSEEQVKNWFQNKRMKTKRDYIHAVDKGLVIPLENPGLPKFSRMPSNYFISMPVSPVKGPIPKYQC</sequence>
<evidence type="ECO:0000256" key="5">
    <source>
        <dbReference type="RuleBase" id="RU000682"/>
    </source>
</evidence>
<dbReference type="Pfam" id="PF00046">
    <property type="entry name" value="Homeodomain"/>
    <property type="match status" value="1"/>
</dbReference>
<feature type="DNA-binding region" description="Homeobox" evidence="4">
    <location>
        <begin position="187"/>
        <end position="246"/>
    </location>
</feature>
<dbReference type="InterPro" id="IPR017970">
    <property type="entry name" value="Homeobox_CS"/>
</dbReference>
<evidence type="ECO:0000259" key="6">
    <source>
        <dbReference type="PROSITE" id="PS50071"/>
    </source>
</evidence>
<dbReference type="GO" id="GO:0000981">
    <property type="term" value="F:DNA-binding transcription factor activity, RNA polymerase II-specific"/>
    <property type="evidence" value="ECO:0007669"/>
    <property type="project" value="InterPro"/>
</dbReference>
<dbReference type="AlphaFoldDB" id="A0A069DM89"/>
<evidence type="ECO:0000256" key="1">
    <source>
        <dbReference type="ARBA" id="ARBA00023125"/>
    </source>
</evidence>
<proteinExistence type="evidence at transcript level"/>
<evidence type="ECO:0000256" key="4">
    <source>
        <dbReference type="PROSITE-ProRule" id="PRU00108"/>
    </source>
</evidence>
<evidence type="ECO:0000256" key="2">
    <source>
        <dbReference type="ARBA" id="ARBA00023155"/>
    </source>
</evidence>
<dbReference type="InterPro" id="IPR001356">
    <property type="entry name" value="HD"/>
</dbReference>
<protein>
    <submittedName>
        <fullName evidence="7">Hd02 Homeodomain protein</fullName>
    </submittedName>
</protein>
<dbReference type="SUPFAM" id="SSF46689">
    <property type="entry name" value="Homeodomain-like"/>
    <property type="match status" value="1"/>
</dbReference>
<dbReference type="GO" id="GO:0000978">
    <property type="term" value="F:RNA polymerase II cis-regulatory region sequence-specific DNA binding"/>
    <property type="evidence" value="ECO:0007669"/>
    <property type="project" value="TreeGrafter"/>
</dbReference>
<dbReference type="PROSITE" id="PS50071">
    <property type="entry name" value="HOMEOBOX_2"/>
    <property type="match status" value="1"/>
</dbReference>
<organism evidence="7">
    <name type="scientific">Clytia hemisphaerica</name>
    <dbReference type="NCBI Taxonomy" id="252671"/>
    <lineage>
        <taxon>Eukaryota</taxon>
        <taxon>Metazoa</taxon>
        <taxon>Cnidaria</taxon>
        <taxon>Hydrozoa</taxon>
        <taxon>Hydroidolina</taxon>
        <taxon>Leptothecata</taxon>
        <taxon>Obeliida</taxon>
        <taxon>Clytiidae</taxon>
        <taxon>Clytia</taxon>
    </lineage>
</organism>
<keyword evidence="3 4" id="KW-0539">Nucleus</keyword>
<evidence type="ECO:0000256" key="3">
    <source>
        <dbReference type="ARBA" id="ARBA00023242"/>
    </source>
</evidence>
<accession>A0A069DM89</accession>
<dbReference type="PANTHER" id="PTHR24327">
    <property type="entry name" value="HOMEOBOX PROTEIN"/>
    <property type="match status" value="1"/>
</dbReference>
<dbReference type="GO" id="GO:0005634">
    <property type="term" value="C:nucleus"/>
    <property type="evidence" value="ECO:0007669"/>
    <property type="project" value="UniProtKB-SubCell"/>
</dbReference>
<dbReference type="InterPro" id="IPR050460">
    <property type="entry name" value="Distal-less_Homeobox_TF"/>
</dbReference>
<keyword evidence="2 4" id="KW-0371">Homeobox</keyword>